<dbReference type="GO" id="GO:0003677">
    <property type="term" value="F:DNA binding"/>
    <property type="evidence" value="ECO:0007669"/>
    <property type="project" value="UniProtKB-KW"/>
</dbReference>
<dbReference type="Gene3D" id="1.10.10.10">
    <property type="entry name" value="Winged helix-like DNA-binding domain superfamily/Winged helix DNA-binding domain"/>
    <property type="match status" value="1"/>
</dbReference>
<proteinExistence type="predicted"/>
<dbReference type="PANTHER" id="PTHR33204">
    <property type="entry name" value="TRANSCRIPTIONAL REGULATOR, MARR FAMILY"/>
    <property type="match status" value="1"/>
</dbReference>
<reference evidence="7" key="1">
    <citation type="submission" date="2016-10" db="EMBL/GenBank/DDBJ databases">
        <authorList>
            <person name="Varghese N."/>
            <person name="Submissions S."/>
        </authorList>
    </citation>
    <scope>NUCLEOTIDE SEQUENCE [LARGE SCALE GENOMIC DNA]</scope>
    <source>
        <strain evidence="7">Nm10</strain>
    </source>
</reference>
<dbReference type="KEGG" id="nur:ATY38_01625"/>
<gene>
    <name evidence="5" type="ORF">C8R28_101740</name>
    <name evidence="6" type="ORF">SAMN05216406_12312</name>
</gene>
<keyword evidence="3" id="KW-0804">Transcription</keyword>
<dbReference type="Proteomes" id="UP000244110">
    <property type="component" value="Unassembled WGS sequence"/>
</dbReference>
<keyword evidence="7" id="KW-1185">Reference proteome</keyword>
<evidence type="ECO:0000256" key="3">
    <source>
        <dbReference type="ARBA" id="ARBA00023163"/>
    </source>
</evidence>
<dbReference type="RefSeq" id="WP_062557758.1">
    <property type="nucleotide sequence ID" value="NZ_CP013341.1"/>
</dbReference>
<dbReference type="SUPFAM" id="SSF46785">
    <property type="entry name" value="Winged helix' DNA-binding domain"/>
    <property type="match status" value="1"/>
</dbReference>
<name>A0A0S3AFT7_9PROT</name>
<reference evidence="5 8" key="3">
    <citation type="submission" date="2018-04" db="EMBL/GenBank/DDBJ databases">
        <title>Active sludge and wastewater microbial communities from Klosterneuburg, Austria.</title>
        <authorList>
            <person name="Wagner M."/>
        </authorList>
    </citation>
    <scope>NUCLEOTIDE SEQUENCE [LARGE SCALE GENOMIC DNA]</scope>
    <source>
        <strain evidence="5 8">Nm4</strain>
    </source>
</reference>
<dbReference type="EMBL" id="QAOL01000017">
    <property type="protein sequence ID" value="PTQ84612.1"/>
    <property type="molecule type" value="Genomic_DNA"/>
</dbReference>
<dbReference type="AlphaFoldDB" id="A0A0S3AFT7"/>
<dbReference type="InterPro" id="IPR036390">
    <property type="entry name" value="WH_DNA-bd_sf"/>
</dbReference>
<dbReference type="Pfam" id="PF01638">
    <property type="entry name" value="HxlR"/>
    <property type="match status" value="1"/>
</dbReference>
<dbReference type="InterPro" id="IPR036388">
    <property type="entry name" value="WH-like_DNA-bd_sf"/>
</dbReference>
<evidence type="ECO:0000259" key="4">
    <source>
        <dbReference type="PROSITE" id="PS51118"/>
    </source>
</evidence>
<feature type="domain" description="HTH hxlR-type" evidence="4">
    <location>
        <begin position="14"/>
        <end position="112"/>
    </location>
</feature>
<evidence type="ECO:0000313" key="7">
    <source>
        <dbReference type="Proteomes" id="UP000182882"/>
    </source>
</evidence>
<dbReference type="Proteomes" id="UP000182882">
    <property type="component" value="Unassembled WGS sequence"/>
</dbReference>
<evidence type="ECO:0000256" key="1">
    <source>
        <dbReference type="ARBA" id="ARBA00023015"/>
    </source>
</evidence>
<evidence type="ECO:0000313" key="5">
    <source>
        <dbReference type="EMBL" id="PTQ84612.1"/>
    </source>
</evidence>
<accession>A0A0S3AFT7</accession>
<reference evidence="6" key="2">
    <citation type="submission" date="2016-10" db="EMBL/GenBank/DDBJ databases">
        <authorList>
            <person name="de Groot N.N."/>
        </authorList>
    </citation>
    <scope>NUCLEOTIDE SEQUENCE [LARGE SCALE GENOMIC DNA]</scope>
    <source>
        <strain evidence="6">Nm10</strain>
    </source>
</reference>
<sequence>MVDPDEQNHERSCCPIACALDHLGDKWTLLIIRDLLLGKKRYQEFLGSPEQIATNILANRLKKLEAAGFLTQQIYQKNPVRYEYVLTKKGEDLRQVLQALVEWGKTYYPGTEVFKPYG</sequence>
<dbReference type="PROSITE" id="PS51118">
    <property type="entry name" value="HTH_HXLR"/>
    <property type="match status" value="1"/>
</dbReference>
<dbReference type="InterPro" id="IPR002577">
    <property type="entry name" value="HTH_HxlR"/>
</dbReference>
<dbReference type="PANTHER" id="PTHR33204:SF37">
    <property type="entry name" value="HTH-TYPE TRANSCRIPTIONAL REGULATOR YODB"/>
    <property type="match status" value="1"/>
</dbReference>
<dbReference type="EMBL" id="FNLN01000023">
    <property type="protein sequence ID" value="SDU08936.1"/>
    <property type="molecule type" value="Genomic_DNA"/>
</dbReference>
<evidence type="ECO:0000256" key="2">
    <source>
        <dbReference type="ARBA" id="ARBA00023125"/>
    </source>
</evidence>
<keyword evidence="2" id="KW-0238">DNA-binding</keyword>
<protein>
    <submittedName>
        <fullName evidence="5">HxlR family transcriptional regulator</fullName>
    </submittedName>
    <submittedName>
        <fullName evidence="6">Transcriptional regulator, HxlR family</fullName>
    </submittedName>
</protein>
<keyword evidence="1" id="KW-0805">Transcription regulation</keyword>
<organism evidence="5 8">
    <name type="scientific">Nitrosomonas ureae</name>
    <dbReference type="NCBI Taxonomy" id="44577"/>
    <lineage>
        <taxon>Bacteria</taxon>
        <taxon>Pseudomonadati</taxon>
        <taxon>Pseudomonadota</taxon>
        <taxon>Betaproteobacteria</taxon>
        <taxon>Nitrosomonadales</taxon>
        <taxon>Nitrosomonadaceae</taxon>
        <taxon>Nitrosomonas</taxon>
    </lineage>
</organism>
<evidence type="ECO:0000313" key="8">
    <source>
        <dbReference type="Proteomes" id="UP000244110"/>
    </source>
</evidence>
<evidence type="ECO:0000313" key="6">
    <source>
        <dbReference type="EMBL" id="SDU08936.1"/>
    </source>
</evidence>